<dbReference type="SUPFAM" id="SSF103481">
    <property type="entry name" value="Multidrug resistance efflux transporter EmrE"/>
    <property type="match status" value="1"/>
</dbReference>
<dbReference type="AlphaFoldDB" id="A1SXF0"/>
<feature type="domain" description="EamA" evidence="7">
    <location>
        <begin position="3"/>
        <end position="123"/>
    </location>
</feature>
<dbReference type="KEGG" id="pin:Ping_2433"/>
<evidence type="ECO:0000256" key="5">
    <source>
        <dbReference type="ARBA" id="ARBA00023136"/>
    </source>
</evidence>
<organism evidence="8 9">
    <name type="scientific">Psychromonas ingrahamii (strain DSM 17664 / CCUG 51855 / 37)</name>
    <dbReference type="NCBI Taxonomy" id="357804"/>
    <lineage>
        <taxon>Bacteria</taxon>
        <taxon>Pseudomonadati</taxon>
        <taxon>Pseudomonadota</taxon>
        <taxon>Gammaproteobacteria</taxon>
        <taxon>Alteromonadales</taxon>
        <taxon>Psychromonadaceae</taxon>
        <taxon>Psychromonas</taxon>
    </lineage>
</organism>
<feature type="transmembrane region" description="Helical" evidence="6">
    <location>
        <begin position="28"/>
        <end position="47"/>
    </location>
</feature>
<keyword evidence="5 6" id="KW-0472">Membrane</keyword>
<comment type="similarity">
    <text evidence="2">Belongs to the EamA transporter family.</text>
</comment>
<evidence type="ECO:0000313" key="9">
    <source>
        <dbReference type="Proteomes" id="UP000000639"/>
    </source>
</evidence>
<dbReference type="InterPro" id="IPR000620">
    <property type="entry name" value="EamA_dom"/>
</dbReference>
<evidence type="ECO:0000256" key="3">
    <source>
        <dbReference type="ARBA" id="ARBA00022692"/>
    </source>
</evidence>
<dbReference type="eggNOG" id="COG0697">
    <property type="taxonomic scope" value="Bacteria"/>
</dbReference>
<feature type="transmembrane region" description="Helical" evidence="6">
    <location>
        <begin position="167"/>
        <end position="192"/>
    </location>
</feature>
<dbReference type="GO" id="GO:0016020">
    <property type="term" value="C:membrane"/>
    <property type="evidence" value="ECO:0007669"/>
    <property type="project" value="UniProtKB-SubCell"/>
</dbReference>
<feature type="transmembrane region" description="Helical" evidence="6">
    <location>
        <begin position="135"/>
        <end position="155"/>
    </location>
</feature>
<reference evidence="8 9" key="1">
    <citation type="submission" date="2007-01" db="EMBL/GenBank/DDBJ databases">
        <title>Complete sequence of Psychromonas ingrahamii 37.</title>
        <authorList>
            <consortium name="US DOE Joint Genome Institute"/>
            <person name="Copeland A."/>
            <person name="Lucas S."/>
            <person name="Lapidus A."/>
            <person name="Barry K."/>
            <person name="Detter J.C."/>
            <person name="Glavina del Rio T."/>
            <person name="Hammon N."/>
            <person name="Israni S."/>
            <person name="Dalin E."/>
            <person name="Tice H."/>
            <person name="Pitluck S."/>
            <person name="Thompson L.S."/>
            <person name="Brettin T."/>
            <person name="Bruce D."/>
            <person name="Han C."/>
            <person name="Tapia R."/>
            <person name="Schmutz J."/>
            <person name="Larimer F."/>
            <person name="Land M."/>
            <person name="Hauser L."/>
            <person name="Kyrpides N."/>
            <person name="Ivanova N."/>
            <person name="Staley J."/>
            <person name="Richardson P."/>
        </authorList>
    </citation>
    <scope>NUCLEOTIDE SEQUENCE [LARGE SCALE GENOMIC DNA]</scope>
    <source>
        <strain evidence="8 9">37</strain>
    </source>
</reference>
<dbReference type="HOGENOM" id="CLU_033863_2_2_6"/>
<feature type="transmembrane region" description="Helical" evidence="6">
    <location>
        <begin position="264"/>
        <end position="287"/>
    </location>
</feature>
<dbReference type="Proteomes" id="UP000000639">
    <property type="component" value="Chromosome"/>
</dbReference>
<keyword evidence="4 6" id="KW-1133">Transmembrane helix</keyword>
<feature type="transmembrane region" description="Helical" evidence="6">
    <location>
        <begin position="239"/>
        <end position="258"/>
    </location>
</feature>
<protein>
    <submittedName>
        <fullName evidence="8">Hypothetical transmembrane protein DUF6</fullName>
    </submittedName>
</protein>
<keyword evidence="3 6" id="KW-0812">Transmembrane</keyword>
<keyword evidence="9" id="KW-1185">Reference proteome</keyword>
<evidence type="ECO:0000313" key="8">
    <source>
        <dbReference type="EMBL" id="ABM04165.1"/>
    </source>
</evidence>
<dbReference type="Pfam" id="PF00892">
    <property type="entry name" value="EamA"/>
    <property type="match status" value="2"/>
</dbReference>
<dbReference type="InterPro" id="IPR037185">
    <property type="entry name" value="EmrE-like"/>
</dbReference>
<gene>
    <name evidence="8" type="ordered locus">Ping_2433</name>
</gene>
<dbReference type="EMBL" id="CP000510">
    <property type="protein sequence ID" value="ABM04165.1"/>
    <property type="molecule type" value="Genomic_DNA"/>
</dbReference>
<feature type="transmembrane region" description="Helical" evidence="6">
    <location>
        <begin position="85"/>
        <end position="106"/>
    </location>
</feature>
<name>A1SXF0_PSYIN</name>
<evidence type="ECO:0000256" key="1">
    <source>
        <dbReference type="ARBA" id="ARBA00004141"/>
    </source>
</evidence>
<evidence type="ECO:0000259" key="7">
    <source>
        <dbReference type="Pfam" id="PF00892"/>
    </source>
</evidence>
<dbReference type="STRING" id="357804.Ping_2433"/>
<feature type="transmembrane region" description="Helical" evidence="6">
    <location>
        <begin position="113"/>
        <end position="129"/>
    </location>
</feature>
<dbReference type="OrthoDB" id="5430053at2"/>
<dbReference type="RefSeq" id="WP_011770725.1">
    <property type="nucleotide sequence ID" value="NC_008709.1"/>
</dbReference>
<feature type="domain" description="EamA" evidence="7">
    <location>
        <begin position="139"/>
        <end position="279"/>
    </location>
</feature>
<dbReference type="PANTHER" id="PTHR32322">
    <property type="entry name" value="INNER MEMBRANE TRANSPORTER"/>
    <property type="match status" value="1"/>
</dbReference>
<evidence type="ECO:0000256" key="6">
    <source>
        <dbReference type="SAM" id="Phobius"/>
    </source>
</evidence>
<feature type="transmembrane region" description="Helical" evidence="6">
    <location>
        <begin position="212"/>
        <end position="232"/>
    </location>
</feature>
<dbReference type="InterPro" id="IPR050638">
    <property type="entry name" value="AA-Vitamin_Transporters"/>
</dbReference>
<dbReference type="PANTHER" id="PTHR32322:SF2">
    <property type="entry name" value="EAMA DOMAIN-CONTAINING PROTEIN"/>
    <property type="match status" value="1"/>
</dbReference>
<accession>A1SXF0</accession>
<evidence type="ECO:0000256" key="2">
    <source>
        <dbReference type="ARBA" id="ARBA00007362"/>
    </source>
</evidence>
<comment type="subcellular location">
    <subcellularLocation>
        <location evidence="1">Membrane</location>
        <topology evidence="1">Multi-pass membrane protein</topology>
    </subcellularLocation>
</comment>
<evidence type="ECO:0000256" key="4">
    <source>
        <dbReference type="ARBA" id="ARBA00022989"/>
    </source>
</evidence>
<proteinExistence type="inferred from homology"/>
<feature type="transmembrane region" description="Helical" evidence="6">
    <location>
        <begin position="59"/>
        <end position="79"/>
    </location>
</feature>
<sequence length="294" mass="32593">MNIILAMVAAFCWGTTYAVTQYSLQGWPPLLLGALRALPAGLLLLMIKPNLPKPNNWAVLLRLGAINIALFFSLLFVMSQTLPSAISSMGMIYVPVFAMLFHWLIYKKSPTKVQTLSGILLIILAWHLFDPQKIQLSSLGLLALAGAITCIVLGSNITKSLSKHIHWWTILSWQLILGGSLLAIVASLQAIISPTQYINVWQNFNLLNGLGLLWLILLNTVLAYSLYVWLLGRMTVVEFTFAGISNPVAGILMGLLLLGESFSFYQYSLMVAMILTSLLSPLFTHYLNKKNQKK</sequence>